<evidence type="ECO:0000256" key="2">
    <source>
        <dbReference type="ARBA" id="ARBA00006679"/>
    </source>
</evidence>
<name>A0A1X0WAD5_9GAMM</name>
<evidence type="ECO:0000256" key="1">
    <source>
        <dbReference type="ARBA" id="ARBA00004651"/>
    </source>
</evidence>
<accession>A0A1X0WAD5</accession>
<evidence type="ECO:0000256" key="4">
    <source>
        <dbReference type="ARBA" id="ARBA00022692"/>
    </source>
</evidence>
<dbReference type="AlphaFoldDB" id="A0A1X0WAD5"/>
<protein>
    <submittedName>
        <fullName evidence="8">DoxX family protein</fullName>
    </submittedName>
</protein>
<dbReference type="GO" id="GO:0005886">
    <property type="term" value="C:plasma membrane"/>
    <property type="evidence" value="ECO:0007669"/>
    <property type="project" value="UniProtKB-SubCell"/>
</dbReference>
<evidence type="ECO:0000313" key="8">
    <source>
        <dbReference type="EMBL" id="ORJ23740.1"/>
    </source>
</evidence>
<evidence type="ECO:0000256" key="5">
    <source>
        <dbReference type="ARBA" id="ARBA00022989"/>
    </source>
</evidence>
<dbReference type="InterPro" id="IPR051907">
    <property type="entry name" value="DoxX-like_oxidoreductase"/>
</dbReference>
<comment type="similarity">
    <text evidence="2">Belongs to the DoxX family.</text>
</comment>
<evidence type="ECO:0000313" key="9">
    <source>
        <dbReference type="Proteomes" id="UP000192536"/>
    </source>
</evidence>
<dbReference type="PANTHER" id="PTHR33452">
    <property type="entry name" value="OXIDOREDUCTASE CATD-RELATED"/>
    <property type="match status" value="1"/>
</dbReference>
<feature type="transmembrane region" description="Helical" evidence="7">
    <location>
        <begin position="74"/>
        <end position="91"/>
    </location>
</feature>
<evidence type="ECO:0000256" key="7">
    <source>
        <dbReference type="SAM" id="Phobius"/>
    </source>
</evidence>
<feature type="transmembrane region" description="Helical" evidence="7">
    <location>
        <begin position="97"/>
        <end position="114"/>
    </location>
</feature>
<keyword evidence="9" id="KW-1185">Reference proteome</keyword>
<feature type="transmembrane region" description="Helical" evidence="7">
    <location>
        <begin position="7"/>
        <end position="26"/>
    </location>
</feature>
<comment type="caution">
    <text evidence="8">The sequence shown here is derived from an EMBL/GenBank/DDBJ whole genome shotgun (WGS) entry which is preliminary data.</text>
</comment>
<dbReference type="STRING" id="1646377.BS640_19845"/>
<dbReference type="Pfam" id="PF07681">
    <property type="entry name" value="DoxX"/>
    <property type="match status" value="1"/>
</dbReference>
<comment type="subcellular location">
    <subcellularLocation>
        <location evidence="1">Cell membrane</location>
        <topology evidence="1">Multi-pass membrane protein</topology>
    </subcellularLocation>
</comment>
<keyword evidence="4 7" id="KW-0812">Transmembrane</keyword>
<evidence type="ECO:0000256" key="3">
    <source>
        <dbReference type="ARBA" id="ARBA00022475"/>
    </source>
</evidence>
<sequence length="143" mass="15499">MMSKASDFAYVIARILAVGLFFTSGLEKVFQYSQNVSEMAQNGVPSFFLPLVILLEVGGSIAIAFGFLTRFTSVFMAAFSIIAGFLFYQGFTMPHLIVWLKNASCAAGFILLVLNGPGRWSLDHLISLKFGNKKTGGAQRSAA</sequence>
<evidence type="ECO:0000256" key="6">
    <source>
        <dbReference type="ARBA" id="ARBA00023136"/>
    </source>
</evidence>
<keyword evidence="6 7" id="KW-0472">Membrane</keyword>
<dbReference type="Proteomes" id="UP000192536">
    <property type="component" value="Unassembled WGS sequence"/>
</dbReference>
<dbReference type="InterPro" id="IPR032808">
    <property type="entry name" value="DoxX"/>
</dbReference>
<dbReference type="EMBL" id="MRWE01000044">
    <property type="protein sequence ID" value="ORJ23740.1"/>
    <property type="molecule type" value="Genomic_DNA"/>
</dbReference>
<keyword evidence="5 7" id="KW-1133">Transmembrane helix</keyword>
<feature type="transmembrane region" description="Helical" evidence="7">
    <location>
        <begin position="46"/>
        <end position="67"/>
    </location>
</feature>
<dbReference type="PANTHER" id="PTHR33452:SF1">
    <property type="entry name" value="INNER MEMBRANE PROTEIN YPHA-RELATED"/>
    <property type="match status" value="1"/>
</dbReference>
<reference evidence="8 9" key="1">
    <citation type="journal article" date="2017" name="Int. J. Syst. Evol. Microbiol.">
        <title>Rouxiella badensis sp. nov. and Rouxiella silvae sp. nov. isolated from peat bog soil in Germany and emendation of the genus description.</title>
        <authorList>
            <person name="Le Fleche-Mateos A."/>
            <person name="Kugler J.H."/>
            <person name="Hansen S.H."/>
            <person name="Syldatk C."/>
            <person name="Hausmann R."/>
            <person name="Lomprez F."/>
            <person name="Vandenbogaert M."/>
            <person name="Manuguerra J.C."/>
            <person name="Grimont P.A."/>
        </authorList>
    </citation>
    <scope>NUCLEOTIDE SEQUENCE [LARGE SCALE GENOMIC DNA]</scope>
    <source>
        <strain evidence="8 9">DSM 100043</strain>
    </source>
</reference>
<organism evidence="8 9">
    <name type="scientific">Rouxiella badensis</name>
    <dbReference type="NCBI Taxonomy" id="1646377"/>
    <lineage>
        <taxon>Bacteria</taxon>
        <taxon>Pseudomonadati</taxon>
        <taxon>Pseudomonadota</taxon>
        <taxon>Gammaproteobacteria</taxon>
        <taxon>Enterobacterales</taxon>
        <taxon>Yersiniaceae</taxon>
        <taxon>Rouxiella</taxon>
    </lineage>
</organism>
<proteinExistence type="inferred from homology"/>
<gene>
    <name evidence="8" type="ORF">BS640_19845</name>
</gene>
<keyword evidence="3" id="KW-1003">Cell membrane</keyword>